<comment type="caution">
    <text evidence="7">The sequence shown here is derived from an EMBL/GenBank/DDBJ whole genome shotgun (WGS) entry which is preliminary data.</text>
</comment>
<accession>A0A3R7B9Y3</accession>
<dbReference type="PANTHER" id="PTHR24264:SF65">
    <property type="entry name" value="SRCR DOMAIN-CONTAINING PROTEIN"/>
    <property type="match status" value="1"/>
</dbReference>
<comment type="subcellular location">
    <subcellularLocation>
        <location evidence="1">Secreted</location>
    </subcellularLocation>
</comment>
<evidence type="ECO:0000313" key="8">
    <source>
        <dbReference type="Proteomes" id="UP000286510"/>
    </source>
</evidence>
<dbReference type="GO" id="GO:0006508">
    <property type="term" value="P:proteolysis"/>
    <property type="evidence" value="ECO:0007669"/>
    <property type="project" value="UniProtKB-KW"/>
</dbReference>
<organism evidence="7 8">
    <name type="scientific">Aphanomyces astaci</name>
    <name type="common">Crayfish plague agent</name>
    <dbReference type="NCBI Taxonomy" id="112090"/>
    <lineage>
        <taxon>Eukaryota</taxon>
        <taxon>Sar</taxon>
        <taxon>Stramenopiles</taxon>
        <taxon>Oomycota</taxon>
        <taxon>Saprolegniomycetes</taxon>
        <taxon>Saprolegniales</taxon>
        <taxon>Verrucalvaceae</taxon>
        <taxon>Aphanomyces</taxon>
    </lineage>
</organism>
<dbReference type="SUPFAM" id="SSF50494">
    <property type="entry name" value="Trypsin-like serine proteases"/>
    <property type="match status" value="1"/>
</dbReference>
<evidence type="ECO:0000256" key="5">
    <source>
        <dbReference type="ARBA" id="ARBA00023026"/>
    </source>
</evidence>
<evidence type="ECO:0000259" key="6">
    <source>
        <dbReference type="PROSITE" id="PS50240"/>
    </source>
</evidence>
<dbReference type="InterPro" id="IPR050127">
    <property type="entry name" value="Serine_Proteases_S1"/>
</dbReference>
<keyword evidence="4" id="KW-0378">Hydrolase</keyword>
<keyword evidence="2" id="KW-0964">Secreted</keyword>
<dbReference type="InterPro" id="IPR009003">
    <property type="entry name" value="Peptidase_S1_PA"/>
</dbReference>
<evidence type="ECO:0000313" key="7">
    <source>
        <dbReference type="EMBL" id="RHZ33120.1"/>
    </source>
</evidence>
<dbReference type="Gene3D" id="2.40.10.10">
    <property type="entry name" value="Trypsin-like serine proteases"/>
    <property type="match status" value="1"/>
</dbReference>
<gene>
    <name evidence="7" type="ORF">DYB26_006306</name>
</gene>
<evidence type="ECO:0000256" key="2">
    <source>
        <dbReference type="ARBA" id="ARBA00022525"/>
    </source>
</evidence>
<dbReference type="Proteomes" id="UP000286510">
    <property type="component" value="Unassembled WGS sequence"/>
</dbReference>
<proteinExistence type="predicted"/>
<reference evidence="7 8" key="1">
    <citation type="submission" date="2018-08" db="EMBL/GenBank/DDBJ databases">
        <title>Aphanomyces genome sequencing and annotation.</title>
        <authorList>
            <person name="Minardi D."/>
            <person name="Oidtmann B."/>
            <person name="Van Der Giezen M."/>
            <person name="Studholme D.J."/>
        </authorList>
    </citation>
    <scope>NUCLEOTIDE SEQUENCE [LARGE SCALE GENOMIC DNA]</scope>
    <source>
        <strain evidence="7 8">FDL457</strain>
    </source>
</reference>
<dbReference type="PROSITE" id="PS50240">
    <property type="entry name" value="TRYPSIN_DOM"/>
    <property type="match status" value="1"/>
</dbReference>
<protein>
    <recommendedName>
        <fullName evidence="6">Peptidase S1 domain-containing protein</fullName>
    </recommendedName>
</protein>
<sequence>MSVTLHSYEIPFILSFEIVPGDVLTWVRAWGVTSRGSKSPVLKELNVATWDQTMTSAAVYPSPLLNTELGARGESREGICNGDSGGPWTIEENGTARLVGLAVWVIRCGLGGKPGVYERVSTSRDLIEPYLPK</sequence>
<dbReference type="InterPro" id="IPR001254">
    <property type="entry name" value="Trypsin_dom"/>
</dbReference>
<keyword evidence="3" id="KW-0645">Protease</keyword>
<dbReference type="EMBL" id="QUTF01010143">
    <property type="protein sequence ID" value="RHZ33120.1"/>
    <property type="molecule type" value="Genomic_DNA"/>
</dbReference>
<dbReference type="GO" id="GO:0004252">
    <property type="term" value="F:serine-type endopeptidase activity"/>
    <property type="evidence" value="ECO:0007669"/>
    <property type="project" value="InterPro"/>
</dbReference>
<evidence type="ECO:0000256" key="3">
    <source>
        <dbReference type="ARBA" id="ARBA00022670"/>
    </source>
</evidence>
<dbReference type="InterPro" id="IPR033116">
    <property type="entry name" value="TRYPSIN_SER"/>
</dbReference>
<feature type="domain" description="Peptidase S1" evidence="6">
    <location>
        <begin position="1"/>
        <end position="133"/>
    </location>
</feature>
<dbReference type="PROSITE" id="PS00135">
    <property type="entry name" value="TRYPSIN_SER"/>
    <property type="match status" value="1"/>
</dbReference>
<dbReference type="PANTHER" id="PTHR24264">
    <property type="entry name" value="TRYPSIN-RELATED"/>
    <property type="match status" value="1"/>
</dbReference>
<dbReference type="AlphaFoldDB" id="A0A3R7B9Y3"/>
<evidence type="ECO:0000256" key="4">
    <source>
        <dbReference type="ARBA" id="ARBA00022801"/>
    </source>
</evidence>
<name>A0A3R7B9Y3_APHAT</name>
<dbReference type="InterPro" id="IPR043504">
    <property type="entry name" value="Peptidase_S1_PA_chymotrypsin"/>
</dbReference>
<evidence type="ECO:0000256" key="1">
    <source>
        <dbReference type="ARBA" id="ARBA00004613"/>
    </source>
</evidence>
<dbReference type="Pfam" id="PF00089">
    <property type="entry name" value="Trypsin"/>
    <property type="match status" value="1"/>
</dbReference>
<keyword evidence="5" id="KW-0843">Virulence</keyword>
<dbReference type="GO" id="GO:0005615">
    <property type="term" value="C:extracellular space"/>
    <property type="evidence" value="ECO:0007669"/>
    <property type="project" value="TreeGrafter"/>
</dbReference>
<dbReference type="VEuPathDB" id="FungiDB:H257_15810"/>